<sequence length="96" mass="10894">MVVFCFCTDLLRFSGSLRWPNAVMVSSGSEGRLLLGVRRALLQLRIKPLFDVWIFCASLLLFSLQPEDGTNPTPLFYLSFRSLMAHLDRLISSANR</sequence>
<name>A0ACC2M8B4_PERAE</name>
<proteinExistence type="predicted"/>
<protein>
    <submittedName>
        <fullName evidence="1">Uncharacterized protein</fullName>
    </submittedName>
</protein>
<evidence type="ECO:0000313" key="1">
    <source>
        <dbReference type="EMBL" id="KAJ8642056.1"/>
    </source>
</evidence>
<accession>A0ACC2M8B4</accession>
<evidence type="ECO:0000313" key="2">
    <source>
        <dbReference type="Proteomes" id="UP001234297"/>
    </source>
</evidence>
<gene>
    <name evidence="1" type="ORF">MRB53_018750</name>
</gene>
<organism evidence="1 2">
    <name type="scientific">Persea americana</name>
    <name type="common">Avocado</name>
    <dbReference type="NCBI Taxonomy" id="3435"/>
    <lineage>
        <taxon>Eukaryota</taxon>
        <taxon>Viridiplantae</taxon>
        <taxon>Streptophyta</taxon>
        <taxon>Embryophyta</taxon>
        <taxon>Tracheophyta</taxon>
        <taxon>Spermatophyta</taxon>
        <taxon>Magnoliopsida</taxon>
        <taxon>Magnoliidae</taxon>
        <taxon>Laurales</taxon>
        <taxon>Lauraceae</taxon>
        <taxon>Persea</taxon>
    </lineage>
</organism>
<dbReference type="EMBL" id="CM056813">
    <property type="protein sequence ID" value="KAJ8642056.1"/>
    <property type="molecule type" value="Genomic_DNA"/>
</dbReference>
<reference evidence="1 2" key="1">
    <citation type="journal article" date="2022" name="Hortic Res">
        <title>A haplotype resolved chromosomal level avocado genome allows analysis of novel avocado genes.</title>
        <authorList>
            <person name="Nath O."/>
            <person name="Fletcher S.J."/>
            <person name="Hayward A."/>
            <person name="Shaw L.M."/>
            <person name="Masouleh A.K."/>
            <person name="Furtado A."/>
            <person name="Henry R.J."/>
            <person name="Mitter N."/>
        </authorList>
    </citation>
    <scope>NUCLEOTIDE SEQUENCE [LARGE SCALE GENOMIC DNA]</scope>
    <source>
        <strain evidence="2">cv. Hass</strain>
    </source>
</reference>
<comment type="caution">
    <text evidence="1">The sequence shown here is derived from an EMBL/GenBank/DDBJ whole genome shotgun (WGS) entry which is preliminary data.</text>
</comment>
<keyword evidence="2" id="KW-1185">Reference proteome</keyword>
<dbReference type="Proteomes" id="UP001234297">
    <property type="component" value="Chromosome 5"/>
</dbReference>